<dbReference type="OrthoDB" id="9985637at2759"/>
<feature type="region of interest" description="Disordered" evidence="1">
    <location>
        <begin position="125"/>
        <end position="165"/>
    </location>
</feature>
<dbReference type="RefSeq" id="XP_007731793.1">
    <property type="nucleotide sequence ID" value="XM_007733603.1"/>
</dbReference>
<gene>
    <name evidence="2" type="ORF">A1O3_03465</name>
</gene>
<name>W9YW55_9EURO</name>
<dbReference type="AlphaFoldDB" id="W9YW55"/>
<dbReference type="STRING" id="1182542.W9YW55"/>
<dbReference type="SUPFAM" id="SSF103196">
    <property type="entry name" value="Roadblock/LC7 domain"/>
    <property type="match status" value="1"/>
</dbReference>
<evidence type="ECO:0008006" key="4">
    <source>
        <dbReference type="Google" id="ProtNLM"/>
    </source>
</evidence>
<evidence type="ECO:0000313" key="3">
    <source>
        <dbReference type="Proteomes" id="UP000019478"/>
    </source>
</evidence>
<dbReference type="HOGENOM" id="CLU_1282965_0_0_1"/>
<dbReference type="eggNOG" id="ENOG502S7RW">
    <property type="taxonomic scope" value="Eukaryota"/>
</dbReference>
<reference evidence="2 3" key="1">
    <citation type="submission" date="2013-03" db="EMBL/GenBank/DDBJ databases">
        <title>The Genome Sequence of Capronia epimyces CBS 606.96.</title>
        <authorList>
            <consortium name="The Broad Institute Genomics Platform"/>
            <person name="Cuomo C."/>
            <person name="de Hoog S."/>
            <person name="Gorbushina A."/>
            <person name="Walker B."/>
            <person name="Young S.K."/>
            <person name="Zeng Q."/>
            <person name="Gargeya S."/>
            <person name="Fitzgerald M."/>
            <person name="Haas B."/>
            <person name="Abouelleil A."/>
            <person name="Allen A.W."/>
            <person name="Alvarado L."/>
            <person name="Arachchi H.M."/>
            <person name="Berlin A.M."/>
            <person name="Chapman S.B."/>
            <person name="Gainer-Dewar J."/>
            <person name="Goldberg J."/>
            <person name="Griggs A."/>
            <person name="Gujja S."/>
            <person name="Hansen M."/>
            <person name="Howarth C."/>
            <person name="Imamovic A."/>
            <person name="Ireland A."/>
            <person name="Larimer J."/>
            <person name="McCowan C."/>
            <person name="Murphy C."/>
            <person name="Pearson M."/>
            <person name="Poon T.W."/>
            <person name="Priest M."/>
            <person name="Roberts A."/>
            <person name="Saif S."/>
            <person name="Shea T."/>
            <person name="Sisk P."/>
            <person name="Sykes S."/>
            <person name="Wortman J."/>
            <person name="Nusbaum C."/>
            <person name="Birren B."/>
        </authorList>
    </citation>
    <scope>NUCLEOTIDE SEQUENCE [LARGE SCALE GENOMIC DNA]</scope>
    <source>
        <strain evidence="2 3">CBS 606.96</strain>
    </source>
</reference>
<keyword evidence="3" id="KW-1185">Reference proteome</keyword>
<feature type="region of interest" description="Disordered" evidence="1">
    <location>
        <begin position="68"/>
        <end position="99"/>
    </location>
</feature>
<organism evidence="2 3">
    <name type="scientific">Capronia epimyces CBS 606.96</name>
    <dbReference type="NCBI Taxonomy" id="1182542"/>
    <lineage>
        <taxon>Eukaryota</taxon>
        <taxon>Fungi</taxon>
        <taxon>Dikarya</taxon>
        <taxon>Ascomycota</taxon>
        <taxon>Pezizomycotina</taxon>
        <taxon>Eurotiomycetes</taxon>
        <taxon>Chaetothyriomycetidae</taxon>
        <taxon>Chaetothyriales</taxon>
        <taxon>Herpotrichiellaceae</taxon>
        <taxon>Capronia</taxon>
    </lineage>
</organism>
<comment type="caution">
    <text evidence="2">The sequence shown here is derived from an EMBL/GenBank/DDBJ whole genome shotgun (WGS) entry which is preliminary data.</text>
</comment>
<dbReference type="Proteomes" id="UP000019478">
    <property type="component" value="Unassembled WGS sequence"/>
</dbReference>
<sequence length="204" mass="21462">MVQTESRLNGPSIDAMLRGLTERPNVQSTLILSRRDGSIIAATGVAASKMPTASTPATGISYTKYTQTQQAAPTPVEGGSDVTQGAAEATETAQEKPPQPVELLASSIFQFVTNADALGVTLGTVSRGTTGSEGPHGGSGHSDDTTGSKQDAGNEEESDQTRGEDDVQLLRLRIKHQEIIIFPDPNYICCVIQRTGKIGAVTHR</sequence>
<evidence type="ECO:0000313" key="2">
    <source>
        <dbReference type="EMBL" id="EXJ86514.1"/>
    </source>
</evidence>
<evidence type="ECO:0000256" key="1">
    <source>
        <dbReference type="SAM" id="MobiDB-lite"/>
    </source>
</evidence>
<accession>W9YW55</accession>
<dbReference type="Gene3D" id="3.30.450.30">
    <property type="entry name" value="Dynein light chain 2a, cytoplasmic"/>
    <property type="match status" value="1"/>
</dbReference>
<feature type="compositionally biased region" description="Low complexity" evidence="1">
    <location>
        <begin position="83"/>
        <end position="92"/>
    </location>
</feature>
<dbReference type="EMBL" id="AMGY01000003">
    <property type="protein sequence ID" value="EXJ86514.1"/>
    <property type="molecule type" value="Genomic_DNA"/>
</dbReference>
<dbReference type="GeneID" id="19167593"/>
<proteinExistence type="predicted"/>
<protein>
    <recommendedName>
        <fullName evidence="4">Roadblock/LAMTOR2 domain-containing protein</fullName>
    </recommendedName>
</protein>